<dbReference type="Proteomes" id="UP001207468">
    <property type="component" value="Unassembled WGS sequence"/>
</dbReference>
<organism evidence="1 2">
    <name type="scientific">Russula earlei</name>
    <dbReference type="NCBI Taxonomy" id="71964"/>
    <lineage>
        <taxon>Eukaryota</taxon>
        <taxon>Fungi</taxon>
        <taxon>Dikarya</taxon>
        <taxon>Basidiomycota</taxon>
        <taxon>Agaricomycotina</taxon>
        <taxon>Agaricomycetes</taxon>
        <taxon>Russulales</taxon>
        <taxon>Russulaceae</taxon>
        <taxon>Russula</taxon>
    </lineage>
</organism>
<comment type="caution">
    <text evidence="1">The sequence shown here is derived from an EMBL/GenBank/DDBJ whole genome shotgun (WGS) entry which is preliminary data.</text>
</comment>
<sequence length="329" mass="35456">MPTLPEGRLWVLSFSIVLSCVVMGISISLLLAPTSSTSSTSSWINYTGGWQGPRSLSHRDHGPPVPGDQSGFRVVQILATAASASNLLFASVLLAASSMKRKTVLSVVAVEAPCIYIVSFLWLATGAYAEHRADSGPYFPFLNTRECIRYKVMEGIAFVNWIQLMLYANTLMTVATICHVRKPPVWFHPIAELPTFSAPALTFNSNPDMGFDQSLMTKTNESEVPILAVSSSQSVDSRTPSHFRSRLPFLPNPALGPGMPPDLSSPPAVPPTPRSDSASLAPSEEARSDIIASQNAQSHPRTSTGHQVVPMGEPPTYTDPDSNNELPPV</sequence>
<protein>
    <submittedName>
        <fullName evidence="1">Uncharacterized protein</fullName>
    </submittedName>
</protein>
<dbReference type="EMBL" id="JAGFNK010000006">
    <property type="protein sequence ID" value="KAI9512707.1"/>
    <property type="molecule type" value="Genomic_DNA"/>
</dbReference>
<keyword evidence="2" id="KW-1185">Reference proteome</keyword>
<accession>A0ACC0UMG9</accession>
<reference evidence="1" key="1">
    <citation type="submission" date="2021-03" db="EMBL/GenBank/DDBJ databases">
        <title>Evolutionary priming and transition to the ectomycorrhizal habit in an iconic lineage of mushroom-forming fungi: is preadaptation a requirement?</title>
        <authorList>
            <consortium name="DOE Joint Genome Institute"/>
            <person name="Looney B.P."/>
            <person name="Miyauchi S."/>
            <person name="Morin E."/>
            <person name="Drula E."/>
            <person name="Courty P.E."/>
            <person name="Chicoki N."/>
            <person name="Fauchery L."/>
            <person name="Kohler A."/>
            <person name="Kuo A."/>
            <person name="LaButti K."/>
            <person name="Pangilinan J."/>
            <person name="Lipzen A."/>
            <person name="Riley R."/>
            <person name="Andreopoulos W."/>
            <person name="He G."/>
            <person name="Johnson J."/>
            <person name="Barry K.W."/>
            <person name="Grigoriev I.V."/>
            <person name="Nagy L."/>
            <person name="Hibbett D."/>
            <person name="Henrissat B."/>
            <person name="Matheny P.B."/>
            <person name="Labbe J."/>
            <person name="Martin A.F."/>
        </authorList>
    </citation>
    <scope>NUCLEOTIDE SEQUENCE</scope>
    <source>
        <strain evidence="1">BPL698</strain>
    </source>
</reference>
<proteinExistence type="predicted"/>
<evidence type="ECO:0000313" key="1">
    <source>
        <dbReference type="EMBL" id="KAI9512707.1"/>
    </source>
</evidence>
<evidence type="ECO:0000313" key="2">
    <source>
        <dbReference type="Proteomes" id="UP001207468"/>
    </source>
</evidence>
<gene>
    <name evidence="1" type="ORF">F5148DRAFT_1372923</name>
</gene>
<name>A0ACC0UMG9_9AGAM</name>